<proteinExistence type="predicted"/>
<keyword evidence="3" id="KW-1185">Reference proteome</keyword>
<feature type="domain" description="NodB homology" evidence="1">
    <location>
        <begin position="41"/>
        <end position="146"/>
    </location>
</feature>
<dbReference type="AlphaFoldDB" id="A0ABD5NBV0"/>
<comment type="caution">
    <text evidence="2">The sequence shown here is derived from an EMBL/GenBank/DDBJ whole genome shotgun (WGS) entry which is preliminary data.</text>
</comment>
<dbReference type="RefSeq" id="WP_232572393.1">
    <property type="nucleotide sequence ID" value="NZ_CP089466.1"/>
</dbReference>
<dbReference type="SUPFAM" id="SSF88713">
    <property type="entry name" value="Glycoside hydrolase/deacetylase"/>
    <property type="match status" value="1"/>
</dbReference>
<name>A0ABD5NBV0_9EURY</name>
<evidence type="ECO:0000313" key="3">
    <source>
        <dbReference type="Proteomes" id="UP001595660"/>
    </source>
</evidence>
<accession>A0ABD5NBV0</accession>
<dbReference type="InterPro" id="IPR002509">
    <property type="entry name" value="NODB_dom"/>
</dbReference>
<gene>
    <name evidence="2" type="ORF">ACFOKC_01830</name>
</gene>
<dbReference type="GeneID" id="69117634"/>
<dbReference type="Pfam" id="PF01522">
    <property type="entry name" value="Polysacc_deac_1"/>
    <property type="match status" value="1"/>
</dbReference>
<organism evidence="2 3">
    <name type="scientific">Halobacterium litoreum</name>
    <dbReference type="NCBI Taxonomy" id="2039234"/>
    <lineage>
        <taxon>Archaea</taxon>
        <taxon>Methanobacteriati</taxon>
        <taxon>Methanobacteriota</taxon>
        <taxon>Stenosarchaea group</taxon>
        <taxon>Halobacteria</taxon>
        <taxon>Halobacteriales</taxon>
        <taxon>Halobacteriaceae</taxon>
        <taxon>Halobacterium</taxon>
    </lineage>
</organism>
<dbReference type="Proteomes" id="UP001595660">
    <property type="component" value="Unassembled WGS sequence"/>
</dbReference>
<evidence type="ECO:0000259" key="1">
    <source>
        <dbReference type="Pfam" id="PF01522"/>
    </source>
</evidence>
<dbReference type="EMBL" id="JBHRWN010000002">
    <property type="protein sequence ID" value="MFC3476458.1"/>
    <property type="molecule type" value="Genomic_DNA"/>
</dbReference>
<protein>
    <submittedName>
        <fullName evidence="2">Polysaccharide deacetylase family protein</fullName>
    </submittedName>
</protein>
<reference evidence="2 3" key="1">
    <citation type="journal article" date="2019" name="Int. J. Syst. Evol. Microbiol.">
        <title>The Global Catalogue of Microorganisms (GCM) 10K type strain sequencing project: providing services to taxonomists for standard genome sequencing and annotation.</title>
        <authorList>
            <consortium name="The Broad Institute Genomics Platform"/>
            <consortium name="The Broad Institute Genome Sequencing Center for Infectious Disease"/>
            <person name="Wu L."/>
            <person name="Ma J."/>
        </authorList>
    </citation>
    <scope>NUCLEOTIDE SEQUENCE [LARGE SCALE GENOMIC DNA]</scope>
    <source>
        <strain evidence="2 3">CGMCC 1.12562</strain>
    </source>
</reference>
<evidence type="ECO:0000313" key="2">
    <source>
        <dbReference type="EMBL" id="MFC3476458.1"/>
    </source>
</evidence>
<dbReference type="InterPro" id="IPR011330">
    <property type="entry name" value="Glyco_hydro/deAcase_b/a-brl"/>
</dbReference>
<sequence length="327" mass="35717">MTETPRSDRPGTVVVSVDAELGWGHHDLADPPVERVEYARTGWVRLLDALDEYDLPATWAVVGHLFLDDCDGRHADHPTPEGWFARESGEWADRPELRFGRGLVDRIEDASADHELGSHTFSHVPFGVAETTSEVARAELAASERAAGRGFDSFVFPRNYVGHRDALADAGYTCYRGSGPGAQVGGVASLVRKVARSAGYAGAPLVDPAFDEHGLVNVPASLYLFDFEGVARAAVEAVADDPVVRAARRGVDAAANTGRTVHLWLHPNNVRSDRHARRIRRVFEYVAERRNDGAVRVETMGEVAERVRGERTGVSDTPRGRSVAYSR</sequence>
<dbReference type="Gene3D" id="3.20.20.370">
    <property type="entry name" value="Glycoside hydrolase/deacetylase"/>
    <property type="match status" value="1"/>
</dbReference>